<keyword evidence="1" id="KW-0808">Transferase</keyword>
<dbReference type="SUPFAM" id="SSF53756">
    <property type="entry name" value="UDP-Glycosyltransferase/glycogen phosphorylase"/>
    <property type="match status" value="1"/>
</dbReference>
<evidence type="ECO:0000313" key="3">
    <source>
        <dbReference type="Proteomes" id="UP000555003"/>
    </source>
</evidence>
<dbReference type="EMBL" id="JACJIS010000003">
    <property type="protein sequence ID" value="MBA9074836.1"/>
    <property type="molecule type" value="Genomic_DNA"/>
</dbReference>
<accession>A0ABR6DT14</accession>
<proteinExistence type="predicted"/>
<evidence type="ECO:0000256" key="1">
    <source>
        <dbReference type="ARBA" id="ARBA00022679"/>
    </source>
</evidence>
<reference evidence="2 3" key="1">
    <citation type="submission" date="2020-08" db="EMBL/GenBank/DDBJ databases">
        <title>Genomic Encyclopedia of Type Strains, Phase IV (KMG-IV): sequencing the most valuable type-strain genomes for metagenomic binning, comparative biology and taxonomic classification.</title>
        <authorList>
            <person name="Goeker M."/>
        </authorList>
    </citation>
    <scope>NUCLEOTIDE SEQUENCE [LARGE SCALE GENOMIC DNA]</scope>
    <source>
        <strain evidence="2 3">DSM 100397</strain>
    </source>
</reference>
<protein>
    <submittedName>
        <fullName evidence="2">Glycosyltransferase involved in cell wall biosynthesis</fullName>
    </submittedName>
</protein>
<evidence type="ECO:0000313" key="2">
    <source>
        <dbReference type="EMBL" id="MBA9074836.1"/>
    </source>
</evidence>
<dbReference type="PANTHER" id="PTHR46401:SF2">
    <property type="entry name" value="GLYCOSYLTRANSFERASE WBBK-RELATED"/>
    <property type="match status" value="1"/>
</dbReference>
<keyword evidence="3" id="KW-1185">Reference proteome</keyword>
<dbReference type="Proteomes" id="UP000555003">
    <property type="component" value="Unassembled WGS sequence"/>
</dbReference>
<sequence>MHKLKLLIIGLVFPEPNSSAAGSRILQLIQLFKEIGYEITFVSPAQYSKYQFDLTSIGVHEQIVSLNDENFDDFIKDLNPNIVLFDRFVIEEQFGWRVTNCCPDALKILDTEDLHCLRLARQNAFKEKREFVTTDLFSDTAKREIASILRSDISLIISEFEMNLLIEEFKVDPSLLFYLPIFATPVLDFPPYEERKDFMFIGNFLHEPNWNAVRYLREILWPIIHAELPDANLYIYGAYPSAKALQLHNTKLNFHIMGRVEEAREVIEKAKVMLAPLRFGAGIKGKLLEAMQYGTPSITTTIGAEGMHLNLVWNGFIADNPEDFANRAIQLYQEKITWEKAQKEGVVILQNKFSKDLYAKGFIEMMEKLRNNLQHHRNKNFIGQILQHHMLKSTEYMSRWIEAKNKLQ</sequence>
<organism evidence="2 3">
    <name type="scientific">Flavobacterium gossypii</name>
    <dbReference type="NCBI Taxonomy" id="1646119"/>
    <lineage>
        <taxon>Bacteria</taxon>
        <taxon>Pseudomonadati</taxon>
        <taxon>Bacteroidota</taxon>
        <taxon>Flavobacteriia</taxon>
        <taxon>Flavobacteriales</taxon>
        <taxon>Flavobacteriaceae</taxon>
        <taxon>Flavobacterium</taxon>
    </lineage>
</organism>
<dbReference type="CDD" id="cd03801">
    <property type="entry name" value="GT4_PimA-like"/>
    <property type="match status" value="1"/>
</dbReference>
<comment type="caution">
    <text evidence="2">The sequence shown here is derived from an EMBL/GenBank/DDBJ whole genome shotgun (WGS) entry which is preliminary data.</text>
</comment>
<gene>
    <name evidence="2" type="ORF">GGR22_003009</name>
</gene>
<dbReference type="Pfam" id="PF13692">
    <property type="entry name" value="Glyco_trans_1_4"/>
    <property type="match status" value="1"/>
</dbReference>
<name>A0ABR6DT14_9FLAO</name>
<dbReference type="Gene3D" id="3.40.50.2000">
    <property type="entry name" value="Glycogen Phosphorylase B"/>
    <property type="match status" value="1"/>
</dbReference>
<dbReference type="PANTHER" id="PTHR46401">
    <property type="entry name" value="GLYCOSYLTRANSFERASE WBBK-RELATED"/>
    <property type="match status" value="1"/>
</dbReference>